<evidence type="ECO:0000259" key="7">
    <source>
        <dbReference type="Pfam" id="PF02016"/>
    </source>
</evidence>
<dbReference type="InterPro" id="IPR029062">
    <property type="entry name" value="Class_I_gatase-like"/>
</dbReference>
<feature type="domain" description="LD-carboxypeptidase C-terminal" evidence="8">
    <location>
        <begin position="179"/>
        <end position="291"/>
    </location>
</feature>
<keyword evidence="3" id="KW-0645">Protease</keyword>
<organism evidence="9 10">
    <name type="scientific">Melghirimyces thermohalophilus</name>
    <dbReference type="NCBI Taxonomy" id="1236220"/>
    <lineage>
        <taxon>Bacteria</taxon>
        <taxon>Bacillati</taxon>
        <taxon>Bacillota</taxon>
        <taxon>Bacilli</taxon>
        <taxon>Bacillales</taxon>
        <taxon>Thermoactinomycetaceae</taxon>
        <taxon>Melghirimyces</taxon>
    </lineage>
</organism>
<dbReference type="InterPro" id="IPR027478">
    <property type="entry name" value="LdcA_N"/>
</dbReference>
<keyword evidence="4" id="KW-0378">Hydrolase</keyword>
<feature type="active site" description="Charge relay system" evidence="6">
    <location>
        <position position="209"/>
    </location>
</feature>
<keyword evidence="5" id="KW-0720">Serine protease</keyword>
<dbReference type="Proteomes" id="UP000199387">
    <property type="component" value="Unassembled WGS sequence"/>
</dbReference>
<dbReference type="GO" id="GO:0008236">
    <property type="term" value="F:serine-type peptidase activity"/>
    <property type="evidence" value="ECO:0007669"/>
    <property type="project" value="UniProtKB-KW"/>
</dbReference>
<evidence type="ECO:0000256" key="1">
    <source>
        <dbReference type="ARBA" id="ARBA00010233"/>
    </source>
</evidence>
<keyword evidence="2 9" id="KW-0121">Carboxypeptidase</keyword>
<dbReference type="RefSeq" id="WP_091567031.1">
    <property type="nucleotide sequence ID" value="NZ_FMZA01000004.1"/>
</dbReference>
<dbReference type="Gene3D" id="3.50.30.60">
    <property type="entry name" value="LD-carboxypeptidase A C-terminal domain-like"/>
    <property type="match status" value="1"/>
</dbReference>
<accession>A0A1G6JT40</accession>
<evidence type="ECO:0000256" key="6">
    <source>
        <dbReference type="PIRSR" id="PIRSR028757-1"/>
    </source>
</evidence>
<dbReference type="CDD" id="cd07025">
    <property type="entry name" value="Peptidase_S66"/>
    <property type="match status" value="1"/>
</dbReference>
<evidence type="ECO:0000256" key="3">
    <source>
        <dbReference type="ARBA" id="ARBA00022670"/>
    </source>
</evidence>
<sequence>MAIRPPALQMGDTIGVVTLGSPLPANIINERLNTVRNMGFNVVLGEHVYDQNGFLAGTDVERAADLMRMFENEDVKLILPTRGGVGVAGILPYLDFEVIRRHPKIVTGYSDITVLQNVLTQYVNLITFDSLMLIDFQLETPIYNFNQFFTATSTFTSPRQIQNPPGIPLVSKVPGNVIGPVVGGNLTSFVDTLGTPFEIDTRGKILLLEETHEPINTVYRYMNQLKLAGKFHDCIGIIMGQCTECPIAYGQSYEDLINELIVPLGKPLMTNLATAHGRYKAAIPIGARVHLNTMNQTITVMEPTVSYTG</sequence>
<dbReference type="EMBL" id="FMZA01000004">
    <property type="protein sequence ID" value="SDC21929.1"/>
    <property type="molecule type" value="Genomic_DNA"/>
</dbReference>
<evidence type="ECO:0000313" key="10">
    <source>
        <dbReference type="Proteomes" id="UP000199387"/>
    </source>
</evidence>
<comment type="similarity">
    <text evidence="1">Belongs to the peptidase S66 family.</text>
</comment>
<dbReference type="PIRSF" id="PIRSF028757">
    <property type="entry name" value="LD-carboxypeptidase"/>
    <property type="match status" value="1"/>
</dbReference>
<dbReference type="SUPFAM" id="SSF52317">
    <property type="entry name" value="Class I glutamine amidotransferase-like"/>
    <property type="match status" value="1"/>
</dbReference>
<feature type="domain" description="LD-carboxypeptidase N-terminal" evidence="7">
    <location>
        <begin position="14"/>
        <end position="128"/>
    </location>
</feature>
<dbReference type="AlphaFoldDB" id="A0A1G6JT40"/>
<gene>
    <name evidence="9" type="ORF">SAMN04488112_104175</name>
</gene>
<dbReference type="OrthoDB" id="9807329at2"/>
<feature type="active site" description="Nucleophile" evidence="6">
    <location>
        <position position="110"/>
    </location>
</feature>
<evidence type="ECO:0000313" key="9">
    <source>
        <dbReference type="EMBL" id="SDC21929.1"/>
    </source>
</evidence>
<evidence type="ECO:0000256" key="4">
    <source>
        <dbReference type="ARBA" id="ARBA00022801"/>
    </source>
</evidence>
<dbReference type="InterPro" id="IPR040921">
    <property type="entry name" value="Peptidase_S66C"/>
</dbReference>
<keyword evidence="10" id="KW-1185">Reference proteome</keyword>
<dbReference type="Pfam" id="PF17676">
    <property type="entry name" value="Peptidase_S66C"/>
    <property type="match status" value="1"/>
</dbReference>
<dbReference type="PANTHER" id="PTHR30237">
    <property type="entry name" value="MURAMOYLTETRAPEPTIDE CARBOXYPEPTIDASE"/>
    <property type="match status" value="1"/>
</dbReference>
<dbReference type="STRING" id="1236220.SAMN04488112_104175"/>
<dbReference type="InterPro" id="IPR003507">
    <property type="entry name" value="S66_fam"/>
</dbReference>
<reference evidence="9 10" key="1">
    <citation type="submission" date="2016-10" db="EMBL/GenBank/DDBJ databases">
        <authorList>
            <person name="de Groot N.N."/>
        </authorList>
    </citation>
    <scope>NUCLEOTIDE SEQUENCE [LARGE SCALE GENOMIC DNA]</scope>
    <source>
        <strain evidence="9 10">DSM 45514</strain>
    </source>
</reference>
<name>A0A1G6JT40_9BACL</name>
<dbReference type="InterPro" id="IPR040449">
    <property type="entry name" value="Peptidase_S66_N"/>
</dbReference>
<dbReference type="SUPFAM" id="SSF141986">
    <property type="entry name" value="LD-carboxypeptidase A C-terminal domain-like"/>
    <property type="match status" value="1"/>
</dbReference>
<dbReference type="PANTHER" id="PTHR30237:SF2">
    <property type="entry name" value="MUREIN TETRAPEPTIDE CARBOXYPEPTIDASE"/>
    <property type="match status" value="1"/>
</dbReference>
<dbReference type="InterPro" id="IPR027461">
    <property type="entry name" value="Carboxypeptidase_A_C_sf"/>
</dbReference>
<protein>
    <submittedName>
        <fullName evidence="9">Muramoyltetrapeptide carboxypeptidase</fullName>
    </submittedName>
</protein>
<proteinExistence type="inferred from homology"/>
<feature type="active site" description="Charge relay system" evidence="6">
    <location>
        <position position="276"/>
    </location>
</feature>
<dbReference type="GO" id="GO:0004180">
    <property type="term" value="F:carboxypeptidase activity"/>
    <property type="evidence" value="ECO:0007669"/>
    <property type="project" value="UniProtKB-KW"/>
</dbReference>
<evidence type="ECO:0000256" key="5">
    <source>
        <dbReference type="ARBA" id="ARBA00022825"/>
    </source>
</evidence>
<evidence type="ECO:0000256" key="2">
    <source>
        <dbReference type="ARBA" id="ARBA00022645"/>
    </source>
</evidence>
<evidence type="ECO:0000259" key="8">
    <source>
        <dbReference type="Pfam" id="PF17676"/>
    </source>
</evidence>
<dbReference type="Gene3D" id="3.40.50.10740">
    <property type="entry name" value="Class I glutamine amidotransferase-like"/>
    <property type="match status" value="1"/>
</dbReference>
<dbReference type="Pfam" id="PF02016">
    <property type="entry name" value="Peptidase_S66"/>
    <property type="match status" value="1"/>
</dbReference>
<dbReference type="GO" id="GO:0006508">
    <property type="term" value="P:proteolysis"/>
    <property type="evidence" value="ECO:0007669"/>
    <property type="project" value="UniProtKB-KW"/>
</dbReference>